<protein>
    <recommendedName>
        <fullName evidence="13">Cytochrome P450</fullName>
    </recommendedName>
</protein>
<name>A0A815U7K5_9BILA</name>
<proteinExistence type="inferred from homology"/>
<dbReference type="OrthoDB" id="1470350at2759"/>
<evidence type="ECO:0000256" key="7">
    <source>
        <dbReference type="ARBA" id="ARBA00023002"/>
    </source>
</evidence>
<organism evidence="11 12">
    <name type="scientific">Adineta steineri</name>
    <dbReference type="NCBI Taxonomy" id="433720"/>
    <lineage>
        <taxon>Eukaryota</taxon>
        <taxon>Metazoa</taxon>
        <taxon>Spiralia</taxon>
        <taxon>Gnathifera</taxon>
        <taxon>Rotifera</taxon>
        <taxon>Eurotatoria</taxon>
        <taxon>Bdelloidea</taxon>
        <taxon>Adinetida</taxon>
        <taxon>Adinetidae</taxon>
        <taxon>Adineta</taxon>
    </lineage>
</organism>
<keyword evidence="5" id="KW-0479">Metal-binding</keyword>
<evidence type="ECO:0000256" key="6">
    <source>
        <dbReference type="ARBA" id="ARBA00022989"/>
    </source>
</evidence>
<comment type="subcellular location">
    <subcellularLocation>
        <location evidence="1">Membrane</location>
    </subcellularLocation>
</comment>
<evidence type="ECO:0000313" key="12">
    <source>
        <dbReference type="Proteomes" id="UP000663891"/>
    </source>
</evidence>
<dbReference type="InterPro" id="IPR050665">
    <property type="entry name" value="Cytochrome_P450_Monooxygen"/>
</dbReference>
<dbReference type="GO" id="GO:0004497">
    <property type="term" value="F:monooxygenase activity"/>
    <property type="evidence" value="ECO:0007669"/>
    <property type="project" value="InterPro"/>
</dbReference>
<feature type="region of interest" description="Disordered" evidence="10">
    <location>
        <begin position="259"/>
        <end position="316"/>
    </location>
</feature>
<gene>
    <name evidence="11" type="ORF">VCS650_LOCUS42825</name>
</gene>
<dbReference type="EMBL" id="CAJNON010002522">
    <property type="protein sequence ID" value="CAF1512142.1"/>
    <property type="molecule type" value="Genomic_DNA"/>
</dbReference>
<dbReference type="Pfam" id="PF00067">
    <property type="entry name" value="p450"/>
    <property type="match status" value="1"/>
</dbReference>
<dbReference type="InterPro" id="IPR036396">
    <property type="entry name" value="Cyt_P450_sf"/>
</dbReference>
<keyword evidence="7" id="KW-0560">Oxidoreductase</keyword>
<dbReference type="Proteomes" id="UP000663891">
    <property type="component" value="Unassembled WGS sequence"/>
</dbReference>
<reference evidence="11" key="1">
    <citation type="submission" date="2021-02" db="EMBL/GenBank/DDBJ databases">
        <authorList>
            <person name="Nowell W R."/>
        </authorList>
    </citation>
    <scope>NUCLEOTIDE SEQUENCE</scope>
</reference>
<feature type="compositionally biased region" description="Polar residues" evidence="10">
    <location>
        <begin position="263"/>
        <end position="283"/>
    </location>
</feature>
<evidence type="ECO:0000256" key="9">
    <source>
        <dbReference type="ARBA" id="ARBA00023136"/>
    </source>
</evidence>
<dbReference type="PANTHER" id="PTHR24282:SF211">
    <property type="entry name" value="CYTOCHROME P450-RELATED"/>
    <property type="match status" value="1"/>
</dbReference>
<keyword evidence="6" id="KW-1133">Transmembrane helix</keyword>
<keyword evidence="4" id="KW-0812">Transmembrane</keyword>
<evidence type="ECO:0000256" key="10">
    <source>
        <dbReference type="SAM" id="MobiDB-lite"/>
    </source>
</evidence>
<dbReference type="GO" id="GO:0016705">
    <property type="term" value="F:oxidoreductase activity, acting on paired donors, with incorporation or reduction of molecular oxygen"/>
    <property type="evidence" value="ECO:0007669"/>
    <property type="project" value="InterPro"/>
</dbReference>
<sequence length="316" mass="36183">MWSTLFMISILLYIAYRFLKYWILDPWYIHKDLWAQGIPGQYTPIVGDILNVRRAVLADDPLSFMVEMRKKYGSYYHTSFGPVPRLCTSDPSLIQGVLKTNARFYHNIHSQHRRLIAPVFQYQNINSMISLMVELTSNLLTKWKLTLHDVENKEKELTIDMQNEMTHLTLDIVTGCVFGNGLMKNENVRDIIYRNVTTTLEDVQNRTLNMIGLIPIINRLPFPSKQRIDKSKQDVRIVIQRIIDDRKTNLTTSSCKAYAGPASSRSQWKATQDPGKTSPTSNVAGYRSAGLDVNPASLTASNLPQEQQSEAEEKKQ</sequence>
<evidence type="ECO:0000313" key="11">
    <source>
        <dbReference type="EMBL" id="CAF1512142.1"/>
    </source>
</evidence>
<evidence type="ECO:0000256" key="1">
    <source>
        <dbReference type="ARBA" id="ARBA00004370"/>
    </source>
</evidence>
<evidence type="ECO:0000256" key="3">
    <source>
        <dbReference type="ARBA" id="ARBA00022617"/>
    </source>
</evidence>
<dbReference type="PANTHER" id="PTHR24282">
    <property type="entry name" value="CYTOCHROME P450 FAMILY MEMBER"/>
    <property type="match status" value="1"/>
</dbReference>
<evidence type="ECO:0008006" key="13">
    <source>
        <dbReference type="Google" id="ProtNLM"/>
    </source>
</evidence>
<keyword evidence="8" id="KW-0408">Iron</keyword>
<keyword evidence="9" id="KW-0472">Membrane</keyword>
<dbReference type="InterPro" id="IPR001128">
    <property type="entry name" value="Cyt_P450"/>
</dbReference>
<evidence type="ECO:0000256" key="8">
    <source>
        <dbReference type="ARBA" id="ARBA00023004"/>
    </source>
</evidence>
<dbReference type="GO" id="GO:0020037">
    <property type="term" value="F:heme binding"/>
    <property type="evidence" value="ECO:0007669"/>
    <property type="project" value="InterPro"/>
</dbReference>
<dbReference type="AlphaFoldDB" id="A0A815U7K5"/>
<comment type="similarity">
    <text evidence="2">Belongs to the cytochrome P450 family.</text>
</comment>
<evidence type="ECO:0000256" key="4">
    <source>
        <dbReference type="ARBA" id="ARBA00022692"/>
    </source>
</evidence>
<keyword evidence="3" id="KW-0349">Heme</keyword>
<evidence type="ECO:0000256" key="5">
    <source>
        <dbReference type="ARBA" id="ARBA00022723"/>
    </source>
</evidence>
<comment type="caution">
    <text evidence="11">The sequence shown here is derived from an EMBL/GenBank/DDBJ whole genome shotgun (WGS) entry which is preliminary data.</text>
</comment>
<dbReference type="GO" id="GO:0016020">
    <property type="term" value="C:membrane"/>
    <property type="evidence" value="ECO:0007669"/>
    <property type="project" value="UniProtKB-SubCell"/>
</dbReference>
<dbReference type="Gene3D" id="1.10.630.10">
    <property type="entry name" value="Cytochrome P450"/>
    <property type="match status" value="1"/>
</dbReference>
<dbReference type="SUPFAM" id="SSF48264">
    <property type="entry name" value="Cytochrome P450"/>
    <property type="match status" value="1"/>
</dbReference>
<evidence type="ECO:0000256" key="2">
    <source>
        <dbReference type="ARBA" id="ARBA00010617"/>
    </source>
</evidence>
<accession>A0A815U7K5</accession>
<dbReference type="GO" id="GO:0005506">
    <property type="term" value="F:iron ion binding"/>
    <property type="evidence" value="ECO:0007669"/>
    <property type="project" value="InterPro"/>
</dbReference>